<organism evidence="2 3">
    <name type="scientific">Lentinula edodes</name>
    <name type="common">Shiitake mushroom</name>
    <name type="synonym">Lentinus edodes</name>
    <dbReference type="NCBI Taxonomy" id="5353"/>
    <lineage>
        <taxon>Eukaryota</taxon>
        <taxon>Fungi</taxon>
        <taxon>Dikarya</taxon>
        <taxon>Basidiomycota</taxon>
        <taxon>Agaricomycotina</taxon>
        <taxon>Agaricomycetes</taxon>
        <taxon>Agaricomycetidae</taxon>
        <taxon>Agaricales</taxon>
        <taxon>Marasmiineae</taxon>
        <taxon>Omphalotaceae</taxon>
        <taxon>Lentinula</taxon>
    </lineage>
</organism>
<dbReference type="Gene3D" id="2.160.20.10">
    <property type="entry name" value="Single-stranded right-handed beta-helix, Pectin lyase-like"/>
    <property type="match status" value="1"/>
</dbReference>
<dbReference type="Proteomes" id="UP000188533">
    <property type="component" value="Unassembled WGS sequence"/>
</dbReference>
<reference evidence="2 3" key="2">
    <citation type="submission" date="2017-02" db="EMBL/GenBank/DDBJ databases">
        <title>A genome survey and senescence transcriptome analysis in Lentinula edodes.</title>
        <authorList>
            <person name="Sakamoto Y."/>
            <person name="Nakade K."/>
            <person name="Sato S."/>
            <person name="Yoshida Y."/>
            <person name="Miyazaki K."/>
            <person name="Natsume S."/>
            <person name="Konno N."/>
        </authorList>
    </citation>
    <scope>NUCLEOTIDE SEQUENCE [LARGE SCALE GENOMIC DNA]</scope>
    <source>
        <strain evidence="2 3">NBRC 111202</strain>
    </source>
</reference>
<dbReference type="STRING" id="5353.A0A1Q3EPE9"/>
<feature type="region of interest" description="Disordered" evidence="1">
    <location>
        <begin position="102"/>
        <end position="133"/>
    </location>
</feature>
<reference evidence="2 3" key="1">
    <citation type="submission" date="2016-08" db="EMBL/GenBank/DDBJ databases">
        <authorList>
            <consortium name="Lentinula edodes genome sequencing consortium"/>
            <person name="Sakamoto Y."/>
            <person name="Nakade K."/>
            <person name="Sato S."/>
            <person name="Yoshida Y."/>
            <person name="Miyazaki K."/>
            <person name="Natsume S."/>
            <person name="Konno N."/>
        </authorList>
    </citation>
    <scope>NUCLEOTIDE SEQUENCE [LARGE SCALE GENOMIC DNA]</scope>
    <source>
        <strain evidence="2 3">NBRC 111202</strain>
    </source>
</reference>
<evidence type="ECO:0000256" key="1">
    <source>
        <dbReference type="SAM" id="MobiDB-lite"/>
    </source>
</evidence>
<comment type="caution">
    <text evidence="2">The sequence shown here is derived from an EMBL/GenBank/DDBJ whole genome shotgun (WGS) entry which is preliminary data.</text>
</comment>
<sequence>MLTATTLGFGFGIGHVDFGFGICGDLLLKPLSCVFLVVVGVLVHVQDPLEHPPVSLLWYSASHLEAREHACNITHSTKQRGPVQVPALVILFSYSDYHPGGPSATRPSGLPLLPEQSSSEQGLQRPVKSRQSPKYRIRSLIRLRARISSSIRGIVRSRSGALTIYGYTNTTTFTSNSNSTTVFHSLASNAGSDDASGTLWIHDDFGMYIVNVNNTFGLGVQVIALSQDGRQVDFMGVYLKGIIEGGIDSVVKI</sequence>
<dbReference type="InterPro" id="IPR012334">
    <property type="entry name" value="Pectin_lyas_fold"/>
</dbReference>
<name>A0A1Q3EPE9_LENED</name>
<gene>
    <name evidence="2" type="ORF">LENED_011209</name>
</gene>
<evidence type="ECO:0000313" key="3">
    <source>
        <dbReference type="Proteomes" id="UP000188533"/>
    </source>
</evidence>
<dbReference type="EMBL" id="BDGU01000989">
    <property type="protein sequence ID" value="GAW09079.1"/>
    <property type="molecule type" value="Genomic_DNA"/>
</dbReference>
<protein>
    <submittedName>
        <fullName evidence="2">Carbohydrate esterase family 8 protein</fullName>
    </submittedName>
</protein>
<keyword evidence="3" id="KW-1185">Reference proteome</keyword>
<evidence type="ECO:0000313" key="2">
    <source>
        <dbReference type="EMBL" id="GAW09079.1"/>
    </source>
</evidence>
<accession>A0A1Q3EPE9</accession>
<dbReference type="AlphaFoldDB" id="A0A1Q3EPE9"/>
<proteinExistence type="predicted"/>